<protein>
    <submittedName>
        <fullName evidence="2">Uncharacterized protein</fullName>
    </submittedName>
</protein>
<reference evidence="2" key="2">
    <citation type="journal article" date="2010" name="Science">
        <title>The genome of the Western clawed frog Xenopus tropicalis.</title>
        <authorList>
            <person name="Hellsten U."/>
            <person name="Harland R.M."/>
            <person name="Gilchrist M.J."/>
            <person name="Hendrix D."/>
            <person name="Jurka J."/>
            <person name="Kapitonov V."/>
            <person name="Ovcharenko I."/>
            <person name="Putnam N.H."/>
            <person name="Shu S."/>
            <person name="Taher L."/>
            <person name="Blitz I.L."/>
            <person name="Blumberg B."/>
            <person name="Dichmann D.S."/>
            <person name="Dubchak I."/>
            <person name="Amaya E."/>
            <person name="Detter J.C."/>
            <person name="Fletcher R."/>
            <person name="Gerhard D.S."/>
            <person name="Goodstein D."/>
            <person name="Graves T."/>
            <person name="Grigoriev I.V."/>
            <person name="Grimwood J."/>
            <person name="Kawashima T."/>
            <person name="Lindquist E."/>
            <person name="Lucas S.M."/>
            <person name="Mead P.E."/>
            <person name="Mitros T."/>
            <person name="Ogino H."/>
            <person name="Ohta Y."/>
            <person name="Poliakov A.V."/>
            <person name="Pollet N."/>
            <person name="Robert J."/>
            <person name="Salamov A."/>
            <person name="Sater A.K."/>
            <person name="Schmutz J."/>
            <person name="Terry A."/>
            <person name="Vize P.D."/>
            <person name="Warren W.C."/>
            <person name="Wells D."/>
            <person name="Wills A."/>
            <person name="Wilson R.K."/>
            <person name="Zimmerman L.B."/>
            <person name="Zorn A.M."/>
            <person name="Grainger R."/>
            <person name="Grammer T."/>
            <person name="Khokha M.K."/>
            <person name="Richardson P.M."/>
            <person name="Rokhsar D.S."/>
        </authorList>
    </citation>
    <scope>NUCLEOTIDE SEQUENCE [LARGE SCALE GENOMIC DNA]</scope>
    <source>
        <strain evidence="2">Nigerian</strain>
    </source>
</reference>
<accession>A0A1B8Y7U7</accession>
<feature type="compositionally biased region" description="Basic and acidic residues" evidence="1">
    <location>
        <begin position="34"/>
        <end position="49"/>
    </location>
</feature>
<reference evidence="2" key="3">
    <citation type="submission" date="2016-05" db="EMBL/GenBank/DDBJ databases">
        <title>WGS assembly of Xenopus tropicalis.</title>
        <authorList>
            <person name="Sessions A."/>
            <person name="Jenkins J."/>
            <person name="Mitros T."/>
            <person name="Lyons J.T."/>
            <person name="Dichmann D.S."/>
            <person name="Robert J."/>
            <person name="Harland R.M."/>
            <person name="Rokhsar D.S."/>
        </authorList>
    </citation>
    <scope>NUCLEOTIDE SEQUENCE</scope>
    <source>
        <strain evidence="2">Nigerian</strain>
    </source>
</reference>
<dbReference type="EMBL" id="KV460390">
    <property type="protein sequence ID" value="OCA19058.1"/>
    <property type="molecule type" value="Genomic_DNA"/>
</dbReference>
<evidence type="ECO:0000313" key="2">
    <source>
        <dbReference type="EMBL" id="OCA19058.1"/>
    </source>
</evidence>
<dbReference type="AlphaFoldDB" id="A0A1B8Y7U7"/>
<organism evidence="2">
    <name type="scientific">Xenopus tropicalis</name>
    <name type="common">Western clawed frog</name>
    <name type="synonym">Silurana tropicalis</name>
    <dbReference type="NCBI Taxonomy" id="8364"/>
    <lineage>
        <taxon>Eukaryota</taxon>
        <taxon>Metazoa</taxon>
        <taxon>Chordata</taxon>
        <taxon>Craniata</taxon>
        <taxon>Vertebrata</taxon>
        <taxon>Euteleostomi</taxon>
        <taxon>Amphibia</taxon>
        <taxon>Batrachia</taxon>
        <taxon>Anura</taxon>
        <taxon>Pipoidea</taxon>
        <taxon>Pipidae</taxon>
        <taxon>Xenopodinae</taxon>
        <taxon>Xenopus</taxon>
        <taxon>Silurana</taxon>
    </lineage>
</organism>
<reference evidence="2" key="1">
    <citation type="submission" date="2009-11" db="EMBL/GenBank/DDBJ databases">
        <authorList>
            <consortium name="US DOE Joint Genome Institute (JGI-PGF)"/>
            <person name="Ottilar R."/>
            <person name="Schmutz J."/>
            <person name="Salamov A."/>
            <person name="Cheng J.F."/>
            <person name="Lucas S."/>
            <person name="Pitluck S."/>
            <person name="Gundlach H."/>
            <person name="Guo Y."/>
            <person name="Haberer G."/>
            <person name="Nasrallah J."/>
            <person name="Mayer K.F.X."/>
            <person name="van de Peer Y."/>
            <person name="Weigel D."/>
            <person name="Grigoriev I.V."/>
        </authorList>
    </citation>
    <scope>NUCLEOTIDE SEQUENCE</scope>
    <source>
        <strain evidence="2">Nigerian</strain>
    </source>
</reference>
<sequence>MGGAGGGARAGGRRWNLARFGSAAVSRSGWVSGEAERKRRSGETARDKLIPKSPMSQRWACLLGTHSSSYALCAFFSTRSCCYFRGFWPIISHNSPACSNY</sequence>
<gene>
    <name evidence="2" type="ORF">XENTR_v90029830mg</name>
</gene>
<proteinExistence type="predicted"/>
<feature type="region of interest" description="Disordered" evidence="1">
    <location>
        <begin position="25"/>
        <end position="49"/>
    </location>
</feature>
<evidence type="ECO:0000256" key="1">
    <source>
        <dbReference type="SAM" id="MobiDB-lite"/>
    </source>
</evidence>
<name>A0A1B8Y7U7_XENTR</name>